<dbReference type="FunFam" id="3.40.50.10730:FF:000001">
    <property type="entry name" value="Urocanate hydratase"/>
    <property type="match status" value="1"/>
</dbReference>
<dbReference type="NCBIfam" id="TIGR01228">
    <property type="entry name" value="hutU"/>
    <property type="match status" value="1"/>
</dbReference>
<dbReference type="PANTHER" id="PTHR12216">
    <property type="entry name" value="UROCANATE HYDRATASE"/>
    <property type="match status" value="1"/>
</dbReference>
<dbReference type="SUPFAM" id="SSF111326">
    <property type="entry name" value="Urocanase"/>
    <property type="match status" value="1"/>
</dbReference>
<proteinExistence type="inferred from homology"/>
<dbReference type="AlphaFoldDB" id="A0A6J6SD24"/>
<evidence type="ECO:0000256" key="8">
    <source>
        <dbReference type="ARBA" id="ARBA00031640"/>
    </source>
</evidence>
<dbReference type="InterPro" id="IPR055351">
    <property type="entry name" value="Urocanase"/>
</dbReference>
<feature type="domain" description="Urocanase C-terminal" evidence="12">
    <location>
        <begin position="346"/>
        <end position="540"/>
    </location>
</feature>
<organism evidence="13">
    <name type="scientific">freshwater metagenome</name>
    <dbReference type="NCBI Taxonomy" id="449393"/>
    <lineage>
        <taxon>unclassified sequences</taxon>
        <taxon>metagenomes</taxon>
        <taxon>ecological metagenomes</taxon>
    </lineage>
</organism>
<comment type="pathway">
    <text evidence="2">Amino-acid degradation; L-histidine degradation into L-glutamate; N-formimidoyl-L-glutamate from L-histidine: step 2/3.</text>
</comment>
<evidence type="ECO:0000256" key="6">
    <source>
        <dbReference type="ARBA" id="ARBA00023027"/>
    </source>
</evidence>
<protein>
    <recommendedName>
        <fullName evidence="4">urocanate hydratase</fullName>
        <ecNumber evidence="4">4.2.1.49</ecNumber>
    </recommendedName>
    <alternativeName>
        <fullName evidence="8">Imidazolonepropionate hydrolase</fullName>
    </alternativeName>
</protein>
<dbReference type="NCBIfam" id="NF003820">
    <property type="entry name" value="PRK05414.1"/>
    <property type="match status" value="1"/>
</dbReference>
<keyword evidence="7" id="KW-0456">Lyase</keyword>
<gene>
    <name evidence="13" type="ORF">UFOPK2786_00289</name>
</gene>
<evidence type="ECO:0000256" key="9">
    <source>
        <dbReference type="ARBA" id="ARBA00047623"/>
    </source>
</evidence>
<comment type="cofactor">
    <cofactor evidence="1">
        <name>NAD(+)</name>
        <dbReference type="ChEBI" id="CHEBI:57540"/>
    </cofactor>
</comment>
<dbReference type="InterPro" id="IPR035401">
    <property type="entry name" value="Urocanase_C"/>
</dbReference>
<evidence type="ECO:0000259" key="12">
    <source>
        <dbReference type="Pfam" id="PF17392"/>
    </source>
</evidence>
<dbReference type="GO" id="GO:0016153">
    <property type="term" value="F:urocanate hydratase activity"/>
    <property type="evidence" value="ECO:0007669"/>
    <property type="project" value="UniProtKB-EC"/>
</dbReference>
<dbReference type="EMBL" id="CAEZYW010000028">
    <property type="protein sequence ID" value="CAB4732754.1"/>
    <property type="molecule type" value="Genomic_DNA"/>
</dbReference>
<dbReference type="UniPathway" id="UPA00379">
    <property type="reaction ID" value="UER00550"/>
</dbReference>
<dbReference type="HAMAP" id="MF_00577">
    <property type="entry name" value="HutU"/>
    <property type="match status" value="1"/>
</dbReference>
<keyword evidence="6" id="KW-0520">NAD</keyword>
<evidence type="ECO:0000256" key="3">
    <source>
        <dbReference type="ARBA" id="ARBA00007578"/>
    </source>
</evidence>
<evidence type="ECO:0000259" key="11">
    <source>
        <dbReference type="Pfam" id="PF17391"/>
    </source>
</evidence>
<dbReference type="InterPro" id="IPR038364">
    <property type="entry name" value="Urocanase_central_sf"/>
</dbReference>
<dbReference type="PANTHER" id="PTHR12216:SF4">
    <property type="entry name" value="UROCANATE HYDRATASE"/>
    <property type="match status" value="1"/>
</dbReference>
<dbReference type="InterPro" id="IPR035400">
    <property type="entry name" value="Urocanase_N"/>
</dbReference>
<evidence type="ECO:0000256" key="1">
    <source>
        <dbReference type="ARBA" id="ARBA00001911"/>
    </source>
</evidence>
<dbReference type="PIRSF" id="PIRSF001423">
    <property type="entry name" value="Urocanate_hydrat"/>
    <property type="match status" value="1"/>
</dbReference>
<dbReference type="Pfam" id="PF01175">
    <property type="entry name" value="Urocanase"/>
    <property type="match status" value="1"/>
</dbReference>
<accession>A0A6J6SD24</accession>
<sequence>MTGPRPVRSPIGTTLTAQNWQTEAALRMLQNNLDPDVAEHPDELVVYGGTGKAARNWASFDAIVRTLTNLKQDQTLLVQSGKPVGVMETHEWAPRVLIANSNLVGDWATWPEFRRLEQLGLTMYGQMTAGSWIYIGTQGILQGTFETFAAIAVKRFGGTLAGTLTVTAGCGGMGGAQPLAVTMNEGVCLMIDIDGTRLKRRVETRYLDEIADNLDDAIDRVLKAKHDRKALSVGVVGNAATVLPELLRRGVPVDIVTDQTSAHDPLYYVPEGFEVDEAREYADKKPEEFTERAQESMAKHVEAMVGFMDAGAQVFDYGNSIRDEARKGGYNRAFSFPGFIPAYIRPLFCEGKGPFRWVALSGDPKDIHRTDRAVLELFPENDHLRRWITMAQERVAFQGLPARICWLGYGERDKAGLAFNELVAKGEVSAPIVIGRDHLDCGSVASPYRESEAMLDGSDAIADWPLLNAMVNIASGASWVSIHHGGGVGIGRSIHAGQVSVADGTPLAAQKLARVLTNDPGMGVIRHVDAGYDLAIDVAREKHVHVPMLDTEGE</sequence>
<comment type="catalytic activity">
    <reaction evidence="9">
        <text>4-imidazolone-5-propanoate = trans-urocanate + H2O</text>
        <dbReference type="Rhea" id="RHEA:13101"/>
        <dbReference type="ChEBI" id="CHEBI:15377"/>
        <dbReference type="ChEBI" id="CHEBI:17771"/>
        <dbReference type="ChEBI" id="CHEBI:77893"/>
        <dbReference type="EC" id="4.2.1.49"/>
    </reaction>
</comment>
<dbReference type="Gene3D" id="3.40.1770.10">
    <property type="entry name" value="Urocanase superfamily"/>
    <property type="match status" value="1"/>
</dbReference>
<dbReference type="Gene3D" id="3.40.50.10730">
    <property type="entry name" value="Urocanase like domains"/>
    <property type="match status" value="1"/>
</dbReference>
<keyword evidence="5" id="KW-0369">Histidine metabolism</keyword>
<dbReference type="Pfam" id="PF17392">
    <property type="entry name" value="Urocanase_C"/>
    <property type="match status" value="1"/>
</dbReference>
<dbReference type="GO" id="GO:0019557">
    <property type="term" value="P:L-histidine catabolic process to glutamate and formate"/>
    <property type="evidence" value="ECO:0007669"/>
    <property type="project" value="UniProtKB-UniPathway"/>
</dbReference>
<reference evidence="13" key="1">
    <citation type="submission" date="2020-05" db="EMBL/GenBank/DDBJ databases">
        <authorList>
            <person name="Chiriac C."/>
            <person name="Salcher M."/>
            <person name="Ghai R."/>
            <person name="Kavagutti S V."/>
        </authorList>
    </citation>
    <scope>NUCLEOTIDE SEQUENCE</scope>
</reference>
<feature type="domain" description="Urocanase N-terminal" evidence="11">
    <location>
        <begin position="7"/>
        <end position="133"/>
    </location>
</feature>
<dbReference type="InterPro" id="IPR035085">
    <property type="entry name" value="Urocanase_Rossmann-like"/>
</dbReference>
<dbReference type="InterPro" id="IPR023637">
    <property type="entry name" value="Urocanase-like"/>
</dbReference>
<name>A0A6J6SD24_9ZZZZ</name>
<evidence type="ECO:0000256" key="7">
    <source>
        <dbReference type="ARBA" id="ARBA00023239"/>
    </source>
</evidence>
<dbReference type="Pfam" id="PF17391">
    <property type="entry name" value="Urocanase_N"/>
    <property type="match status" value="1"/>
</dbReference>
<dbReference type="EC" id="4.2.1.49" evidence="4"/>
<feature type="domain" description="Urocanase Rossmann-like" evidence="10">
    <location>
        <begin position="136"/>
        <end position="343"/>
    </location>
</feature>
<evidence type="ECO:0000256" key="2">
    <source>
        <dbReference type="ARBA" id="ARBA00004794"/>
    </source>
</evidence>
<evidence type="ECO:0000256" key="4">
    <source>
        <dbReference type="ARBA" id="ARBA00011992"/>
    </source>
</evidence>
<dbReference type="GO" id="GO:0019556">
    <property type="term" value="P:L-histidine catabolic process to glutamate and formamide"/>
    <property type="evidence" value="ECO:0007669"/>
    <property type="project" value="UniProtKB-UniPathway"/>
</dbReference>
<comment type="similarity">
    <text evidence="3">Belongs to the urocanase family.</text>
</comment>
<evidence type="ECO:0000313" key="13">
    <source>
        <dbReference type="EMBL" id="CAB4732754.1"/>
    </source>
</evidence>
<evidence type="ECO:0000256" key="5">
    <source>
        <dbReference type="ARBA" id="ARBA00022808"/>
    </source>
</evidence>
<dbReference type="InterPro" id="IPR036190">
    <property type="entry name" value="Urocanase_sf"/>
</dbReference>
<evidence type="ECO:0000259" key="10">
    <source>
        <dbReference type="Pfam" id="PF01175"/>
    </source>
</evidence>